<evidence type="ECO:0000256" key="7">
    <source>
        <dbReference type="SAM" id="MobiDB-lite"/>
    </source>
</evidence>
<feature type="region of interest" description="Disordered" evidence="7">
    <location>
        <begin position="450"/>
        <end position="476"/>
    </location>
</feature>
<evidence type="ECO:0000313" key="9">
    <source>
        <dbReference type="EMBL" id="PRW20960.1"/>
    </source>
</evidence>
<sequence length="875" mass="94800">MGWVGAQRDGALLKYAELLAARGYSSVRSVQPTSTAFSPFAGGRRRWALAMMAFLQQQALWPQRRLVFYAFSNGGAFVVEQLMLLADEDPEFSQLPQTVGGFIFDSAPAFMYPGALQRVVHSIEPPGLLRSLTSAYYSAASAAERLRWGPTRAESFWGHMLDLSWGRPLLYLYSEDDPLAHGARITELVAEKRRRGQDVRARCWDSSEHVGHLRRYREEYTRLLLGFLADCEAAAGSGRDVQGGGGLLRWIRHLRNNDVPLNACIALLLLAIVAVPALKRLAPHVYRKRRTAVLLVIRLVMAGCAAVATALPGQPAGVLSFVWMWAVGSNAAISFFIPQAWMLPSWLGAGLFVLHQAALAHLALARCDVLPRPDAAAQAARSFVAADRFGALEGITRPLDWPLFVLAPQASLQGSGLSPAGECLATTLWLQVTSALIAPAILLHIWSNGGKSSSSSRGSGSSSSRGSSGSSASYGSAYSQPGQLTALRQQSLRANFGWAHGHAHRHHTTLHAHVLRRAAYRRAHAAAAVATPAADLSAAQALDLVGFTLIVDDIVNPDGQSSMGRLGGGGPQTLWGFQLQRRQEAHVGLAAGVGPDLPAACLEQLRHYGIDTAGLVWHEHKTPRAWQILEEDGRRHEIWRTPFTPQLVAMLRPSLAELPPAYQAAKYFHVGVHPQDTSLPLLRELRAAAGTDGLVSAETFAAASAAVPAADLRAFMSQLDVFSPNEAEAASMLRWQLQQAGKQEERTCRFCFQELPDWRTAHEQLPKATPVMTVVYNNQTHSILVQPGPEGEAHFIQESAELSLSFGCRLPGGQGEVTLEGSHAFGAAAFLASLSAGERQQRSAARPLVAEQVQHESQQAAPAAQPATSRRRRLF</sequence>
<reference evidence="9 10" key="1">
    <citation type="journal article" date="2018" name="Plant J.">
        <title>Genome sequences of Chlorella sorokiniana UTEX 1602 and Micractinium conductrix SAG 241.80: implications to maltose excretion by a green alga.</title>
        <authorList>
            <person name="Arriola M.B."/>
            <person name="Velmurugan N."/>
            <person name="Zhang Y."/>
            <person name="Plunkett M.H."/>
            <person name="Hondzo H."/>
            <person name="Barney B.M."/>
        </authorList>
    </citation>
    <scope>NUCLEOTIDE SEQUENCE [LARGE SCALE GENOMIC DNA]</scope>
    <source>
        <strain evidence="10">UTEX 1602</strain>
    </source>
</reference>
<gene>
    <name evidence="9" type="ORF">C2E21_8689</name>
</gene>
<keyword evidence="2 8" id="KW-0812">Transmembrane</keyword>
<dbReference type="SUPFAM" id="SSF53474">
    <property type="entry name" value="alpha/beta-Hydrolases"/>
    <property type="match status" value="1"/>
</dbReference>
<name>A0A2P6TE88_CHLSO</name>
<feature type="region of interest" description="Disordered" evidence="7">
    <location>
        <begin position="842"/>
        <end position="875"/>
    </location>
</feature>
<dbReference type="EMBL" id="LHPG02000021">
    <property type="protein sequence ID" value="PRW20960.1"/>
    <property type="molecule type" value="Genomic_DNA"/>
</dbReference>
<dbReference type="Gene3D" id="3.40.1190.20">
    <property type="match status" value="1"/>
</dbReference>
<evidence type="ECO:0000256" key="3">
    <source>
        <dbReference type="ARBA" id="ARBA00022989"/>
    </source>
</evidence>
<evidence type="ECO:0000256" key="5">
    <source>
        <dbReference type="ARBA" id="ARBA00023242"/>
    </source>
</evidence>
<dbReference type="GO" id="GO:0000502">
    <property type="term" value="C:proteasome complex"/>
    <property type="evidence" value="ECO:0007669"/>
    <property type="project" value="UniProtKB-KW"/>
</dbReference>
<dbReference type="OrthoDB" id="496970at2759"/>
<comment type="caution">
    <text evidence="9">The sequence shown here is derived from an EMBL/GenBank/DDBJ whole genome shotgun (WGS) entry which is preliminary data.</text>
</comment>
<accession>A0A2P6TE88</accession>
<dbReference type="Gene3D" id="3.40.50.1820">
    <property type="entry name" value="alpha/beta hydrolase"/>
    <property type="match status" value="1"/>
</dbReference>
<organism evidence="9 10">
    <name type="scientific">Chlorella sorokiniana</name>
    <name type="common">Freshwater green alga</name>
    <dbReference type="NCBI Taxonomy" id="3076"/>
    <lineage>
        <taxon>Eukaryota</taxon>
        <taxon>Viridiplantae</taxon>
        <taxon>Chlorophyta</taxon>
        <taxon>core chlorophytes</taxon>
        <taxon>Trebouxiophyceae</taxon>
        <taxon>Chlorellales</taxon>
        <taxon>Chlorellaceae</taxon>
        <taxon>Chlorella clade</taxon>
        <taxon>Chlorella</taxon>
    </lineage>
</organism>
<feature type="compositionally biased region" description="Low complexity" evidence="7">
    <location>
        <begin position="452"/>
        <end position="476"/>
    </location>
</feature>
<dbReference type="GO" id="GO:0005640">
    <property type="term" value="C:nuclear outer membrane"/>
    <property type="evidence" value="ECO:0007669"/>
    <property type="project" value="UniProtKB-SubCell"/>
</dbReference>
<keyword evidence="10" id="KW-1185">Reference proteome</keyword>
<evidence type="ECO:0000313" key="10">
    <source>
        <dbReference type="Proteomes" id="UP000239899"/>
    </source>
</evidence>
<dbReference type="AlphaFoldDB" id="A0A2P6TE88"/>
<proteinExistence type="inferred from homology"/>
<feature type="transmembrane region" description="Helical" evidence="8">
    <location>
        <begin position="259"/>
        <end position="279"/>
    </location>
</feature>
<keyword evidence="4 8" id="KW-0472">Membrane</keyword>
<feature type="transmembrane region" description="Helical" evidence="8">
    <location>
        <begin position="291"/>
        <end position="311"/>
    </location>
</feature>
<dbReference type="SUPFAM" id="SSF53613">
    <property type="entry name" value="Ribokinase-like"/>
    <property type="match status" value="1"/>
</dbReference>
<dbReference type="PANTHER" id="PTHR12265:SF30">
    <property type="entry name" value="TRANSMEMBRANE PROTEIN 53"/>
    <property type="match status" value="1"/>
</dbReference>
<keyword evidence="9" id="KW-0647">Proteasome</keyword>
<comment type="similarity">
    <text evidence="1">Belongs to the TMEM53 family.</text>
</comment>
<keyword evidence="5" id="KW-0539">Nucleus</keyword>
<feature type="transmembrane region" description="Helical" evidence="8">
    <location>
        <begin position="317"/>
        <end position="337"/>
    </location>
</feature>
<dbReference type="InterPro" id="IPR029056">
    <property type="entry name" value="Ribokinase-like"/>
</dbReference>
<dbReference type="PANTHER" id="PTHR12265">
    <property type="entry name" value="TRANSMEMBRANE PROTEIN 53"/>
    <property type="match status" value="1"/>
</dbReference>
<dbReference type="Pfam" id="PF05705">
    <property type="entry name" value="DUF829"/>
    <property type="match status" value="1"/>
</dbReference>
<evidence type="ECO:0000256" key="2">
    <source>
        <dbReference type="ARBA" id="ARBA00022692"/>
    </source>
</evidence>
<feature type="compositionally biased region" description="Low complexity" evidence="7">
    <location>
        <begin position="858"/>
        <end position="867"/>
    </location>
</feature>
<evidence type="ECO:0000256" key="1">
    <source>
        <dbReference type="ARBA" id="ARBA00007387"/>
    </source>
</evidence>
<protein>
    <submittedName>
        <fullName evidence="9">26S proteasome regulatory subunit</fullName>
    </submittedName>
</protein>
<feature type="transmembrane region" description="Helical" evidence="8">
    <location>
        <begin position="344"/>
        <end position="364"/>
    </location>
</feature>
<dbReference type="InterPro" id="IPR008547">
    <property type="entry name" value="DUF829_TMEM53"/>
</dbReference>
<dbReference type="InterPro" id="IPR029058">
    <property type="entry name" value="AB_hydrolase_fold"/>
</dbReference>
<keyword evidence="3 8" id="KW-1133">Transmembrane helix</keyword>
<dbReference type="Proteomes" id="UP000239899">
    <property type="component" value="Unassembled WGS sequence"/>
</dbReference>
<evidence type="ECO:0000256" key="8">
    <source>
        <dbReference type="SAM" id="Phobius"/>
    </source>
</evidence>
<evidence type="ECO:0000256" key="4">
    <source>
        <dbReference type="ARBA" id="ARBA00023136"/>
    </source>
</evidence>
<evidence type="ECO:0000256" key="6">
    <source>
        <dbReference type="ARBA" id="ARBA00034303"/>
    </source>
</evidence>
<comment type="subcellular location">
    <subcellularLocation>
        <location evidence="6">Nucleus outer membrane</location>
        <topology evidence="6">Single-pass membrane protein</topology>
    </subcellularLocation>
</comment>